<proteinExistence type="predicted"/>
<evidence type="ECO:0000313" key="2">
    <source>
        <dbReference type="EMBL" id="SIS16745.1"/>
    </source>
</evidence>
<accession>A0A1N7GVY1</accession>
<dbReference type="PROSITE" id="PS51318">
    <property type="entry name" value="TAT"/>
    <property type="match status" value="1"/>
</dbReference>
<keyword evidence="3" id="KW-1185">Reference proteome</keyword>
<dbReference type="AlphaFoldDB" id="A0A1N7GVY1"/>
<evidence type="ECO:0000256" key="1">
    <source>
        <dbReference type="SAM" id="Phobius"/>
    </source>
</evidence>
<organism evidence="2 3">
    <name type="scientific">Natronorubrum thiooxidans</name>
    <dbReference type="NCBI Taxonomy" id="308853"/>
    <lineage>
        <taxon>Archaea</taxon>
        <taxon>Methanobacteriati</taxon>
        <taxon>Methanobacteriota</taxon>
        <taxon>Stenosarchaea group</taxon>
        <taxon>Halobacteria</taxon>
        <taxon>Halobacteriales</taxon>
        <taxon>Natrialbaceae</taxon>
        <taxon>Natronorubrum</taxon>
    </lineage>
</organism>
<feature type="transmembrane region" description="Helical" evidence="1">
    <location>
        <begin position="202"/>
        <end position="220"/>
    </location>
</feature>
<reference evidence="3" key="1">
    <citation type="submission" date="2017-01" db="EMBL/GenBank/DDBJ databases">
        <authorList>
            <person name="Varghese N."/>
            <person name="Submissions S."/>
        </authorList>
    </citation>
    <scope>NUCLEOTIDE SEQUENCE [LARGE SCALE GENOMIC DNA]</scope>
    <source>
        <strain evidence="3">type strain: HArc-</strain>
    </source>
</reference>
<keyword evidence="1" id="KW-1133">Transmembrane helix</keyword>
<protein>
    <submittedName>
        <fullName evidence="2">Uncharacterized protein</fullName>
    </submittedName>
</protein>
<name>A0A1N7GVY1_9EURY</name>
<keyword evidence="1" id="KW-0472">Membrane</keyword>
<sequence length="243" mass="25617">MKEVYNDVNRRSVLKSASGLIGGSLMAGSAAAAKDKKAIGNQKSNKFEKLTDSITVANGKAKVKGQANALGKEKAKRRTSGKEKVEISANGKSLTFTVQKIVKQMNKGVEKGYWKIKESAGELDIDLTEKGRSEFFKSDNNRQGEVRIQSHCNGKSEINGDVAYLGDDAVDEIQWGSVLTAGTFTIATAIAAYFGATALAPVVMAAAAVLATVTAAYIGLTNEGCGIKIGTDSDVVSSQHCDC</sequence>
<dbReference type="Proteomes" id="UP000185936">
    <property type="component" value="Unassembled WGS sequence"/>
</dbReference>
<dbReference type="EMBL" id="FTNR01000016">
    <property type="protein sequence ID" value="SIS16745.1"/>
    <property type="molecule type" value="Genomic_DNA"/>
</dbReference>
<feature type="transmembrane region" description="Helical" evidence="1">
    <location>
        <begin position="175"/>
        <end position="196"/>
    </location>
</feature>
<dbReference type="OrthoDB" id="202886at2157"/>
<dbReference type="RefSeq" id="WP_143823931.1">
    <property type="nucleotide sequence ID" value="NZ_FTNR01000016.1"/>
</dbReference>
<gene>
    <name evidence="2" type="ORF">SAMN05421752_11633</name>
</gene>
<dbReference type="InterPro" id="IPR006311">
    <property type="entry name" value="TAT_signal"/>
</dbReference>
<keyword evidence="1" id="KW-0812">Transmembrane</keyword>
<evidence type="ECO:0000313" key="3">
    <source>
        <dbReference type="Proteomes" id="UP000185936"/>
    </source>
</evidence>